<dbReference type="SUPFAM" id="SSF52317">
    <property type="entry name" value="Class I glutamine amidotransferase-like"/>
    <property type="match status" value="1"/>
</dbReference>
<dbReference type="PROSITE" id="PS51273">
    <property type="entry name" value="GATASE_TYPE_1"/>
    <property type="match status" value="1"/>
</dbReference>
<sequence>MNKILIGGRGNDYKNYTAALNAFHVPWEISPVCTHIRSYAGLLLPGGGDMDPAFYGEENLGSKNIDVQLDRQQLDLLHAFVRAKKPVLGICRGHQVINVYFGGNLIQHMDTWHLHSQDAGDAVHEITVSPGSLLHRLYKKTTFTVNSSHHQAVSRPGSGLIPIARSYDGTIEAMVHKTLPVLSLQWHPERMAFDLKRPDTVSGRPVFKYFLSAAGKH</sequence>
<dbReference type="GO" id="GO:0033969">
    <property type="term" value="F:gamma-glutamyl-gamma-aminobutyrate hydrolase activity"/>
    <property type="evidence" value="ECO:0007669"/>
    <property type="project" value="TreeGrafter"/>
</dbReference>
<dbReference type="EMBL" id="DVIT01000002">
    <property type="protein sequence ID" value="HIS46014.1"/>
    <property type="molecule type" value="Genomic_DNA"/>
</dbReference>
<accession>A0A9D1F2E6</accession>
<dbReference type="GO" id="GO:0005829">
    <property type="term" value="C:cytosol"/>
    <property type="evidence" value="ECO:0007669"/>
    <property type="project" value="TreeGrafter"/>
</dbReference>
<dbReference type="InterPro" id="IPR011697">
    <property type="entry name" value="Peptidase_C26"/>
</dbReference>
<protein>
    <submittedName>
        <fullName evidence="1">Gamma-glutamyl-gamma-aminobutyrate hydrolase family protein</fullName>
    </submittedName>
</protein>
<proteinExistence type="predicted"/>
<dbReference type="AlphaFoldDB" id="A0A9D1F2E6"/>
<name>A0A9D1F2E6_9FIRM</name>
<gene>
    <name evidence="1" type="ORF">IAB46_00345</name>
</gene>
<dbReference type="Pfam" id="PF07722">
    <property type="entry name" value="Peptidase_C26"/>
    <property type="match status" value="1"/>
</dbReference>
<comment type="caution">
    <text evidence="1">The sequence shown here is derived from an EMBL/GenBank/DDBJ whole genome shotgun (WGS) entry which is preliminary data.</text>
</comment>
<dbReference type="Proteomes" id="UP000823927">
    <property type="component" value="Unassembled WGS sequence"/>
</dbReference>
<dbReference type="InterPro" id="IPR044668">
    <property type="entry name" value="PuuD-like"/>
</dbReference>
<keyword evidence="1" id="KW-0378">Hydrolase</keyword>
<evidence type="ECO:0000313" key="2">
    <source>
        <dbReference type="Proteomes" id="UP000823927"/>
    </source>
</evidence>
<reference evidence="1" key="2">
    <citation type="journal article" date="2021" name="PeerJ">
        <title>Extensive microbial diversity within the chicken gut microbiome revealed by metagenomics and culture.</title>
        <authorList>
            <person name="Gilroy R."/>
            <person name="Ravi A."/>
            <person name="Getino M."/>
            <person name="Pursley I."/>
            <person name="Horton D.L."/>
            <person name="Alikhan N.F."/>
            <person name="Baker D."/>
            <person name="Gharbi K."/>
            <person name="Hall N."/>
            <person name="Watson M."/>
            <person name="Adriaenssens E.M."/>
            <person name="Foster-Nyarko E."/>
            <person name="Jarju S."/>
            <person name="Secka A."/>
            <person name="Antonio M."/>
            <person name="Oren A."/>
            <person name="Chaudhuri R.R."/>
            <person name="La Ragione R."/>
            <person name="Hildebrand F."/>
            <person name="Pallen M.J."/>
        </authorList>
    </citation>
    <scope>NUCLEOTIDE SEQUENCE</scope>
    <source>
        <strain evidence="1">CHK178-757</strain>
    </source>
</reference>
<dbReference type="PANTHER" id="PTHR43235:SF1">
    <property type="entry name" value="GLUTAMINE AMIDOTRANSFERASE PB2B2.05-RELATED"/>
    <property type="match status" value="1"/>
</dbReference>
<reference evidence="1" key="1">
    <citation type="submission" date="2020-10" db="EMBL/GenBank/DDBJ databases">
        <authorList>
            <person name="Gilroy R."/>
        </authorList>
    </citation>
    <scope>NUCLEOTIDE SEQUENCE</scope>
    <source>
        <strain evidence="1">CHK178-757</strain>
    </source>
</reference>
<dbReference type="PANTHER" id="PTHR43235">
    <property type="entry name" value="GLUTAMINE AMIDOTRANSFERASE PB2B2.05-RELATED"/>
    <property type="match status" value="1"/>
</dbReference>
<dbReference type="InterPro" id="IPR029062">
    <property type="entry name" value="Class_I_gatase-like"/>
</dbReference>
<organism evidence="1 2">
    <name type="scientific">Candidatus Scybalocola faecigallinarum</name>
    <dbReference type="NCBI Taxonomy" id="2840941"/>
    <lineage>
        <taxon>Bacteria</taxon>
        <taxon>Bacillati</taxon>
        <taxon>Bacillota</taxon>
        <taxon>Clostridia</taxon>
        <taxon>Lachnospirales</taxon>
        <taxon>Lachnospiraceae</taxon>
        <taxon>Lachnospiraceae incertae sedis</taxon>
        <taxon>Candidatus Scybalocola (ex Gilroy et al. 2021)</taxon>
    </lineage>
</organism>
<evidence type="ECO:0000313" key="1">
    <source>
        <dbReference type="EMBL" id="HIS46014.1"/>
    </source>
</evidence>
<dbReference type="GO" id="GO:0006598">
    <property type="term" value="P:polyamine catabolic process"/>
    <property type="evidence" value="ECO:0007669"/>
    <property type="project" value="TreeGrafter"/>
</dbReference>
<dbReference type="Gene3D" id="3.40.50.880">
    <property type="match status" value="1"/>
</dbReference>